<proteinExistence type="predicted"/>
<sequence length="108" mass="12142">MNPLAHSPKAGLRLLERAGARMVLDALADGTCPLTHEGLDTFLPNRSVAFPRAALVTARVPPERDERFIALERWIAATTAEAVPDDGERKLVQRFAPWHHLRRVRRET</sequence>
<accession>A0ABR9M8B7</accession>
<dbReference type="EMBL" id="JADBEK010000001">
    <property type="protein sequence ID" value="MBE1588808.1"/>
    <property type="molecule type" value="Genomic_DNA"/>
</dbReference>
<dbReference type="Proteomes" id="UP000633509">
    <property type="component" value="Unassembled WGS sequence"/>
</dbReference>
<reference evidence="1 2" key="1">
    <citation type="submission" date="2020-10" db="EMBL/GenBank/DDBJ databases">
        <title>Sequencing the genomes of 1000 actinobacteria strains.</title>
        <authorList>
            <person name="Klenk H.-P."/>
        </authorList>
    </citation>
    <scope>NUCLEOTIDE SEQUENCE [LARGE SCALE GENOMIC DNA]</scope>
    <source>
        <strain evidence="1 2">DSM 43173</strain>
    </source>
</reference>
<dbReference type="RefSeq" id="WP_192788963.1">
    <property type="nucleotide sequence ID" value="NZ_JADBEK010000001.1"/>
</dbReference>
<name>A0ABR9M8B7_9ACTN</name>
<comment type="caution">
    <text evidence="1">The sequence shown here is derived from an EMBL/GenBank/DDBJ whole genome shotgun (WGS) entry which is preliminary data.</text>
</comment>
<keyword evidence="2" id="KW-1185">Reference proteome</keyword>
<evidence type="ECO:0000313" key="2">
    <source>
        <dbReference type="Proteomes" id="UP000633509"/>
    </source>
</evidence>
<protein>
    <submittedName>
        <fullName evidence="1">Uncharacterized protein</fullName>
    </submittedName>
</protein>
<gene>
    <name evidence="1" type="ORF">H4W80_007066</name>
</gene>
<organism evidence="1 2">
    <name type="scientific">Nonomuraea angiospora</name>
    <dbReference type="NCBI Taxonomy" id="46172"/>
    <lineage>
        <taxon>Bacteria</taxon>
        <taxon>Bacillati</taxon>
        <taxon>Actinomycetota</taxon>
        <taxon>Actinomycetes</taxon>
        <taxon>Streptosporangiales</taxon>
        <taxon>Streptosporangiaceae</taxon>
        <taxon>Nonomuraea</taxon>
    </lineage>
</organism>
<evidence type="ECO:0000313" key="1">
    <source>
        <dbReference type="EMBL" id="MBE1588808.1"/>
    </source>
</evidence>